<organism evidence="4 5">
    <name type="scientific">Methylorubrum populi</name>
    <dbReference type="NCBI Taxonomy" id="223967"/>
    <lineage>
        <taxon>Bacteria</taxon>
        <taxon>Pseudomonadati</taxon>
        <taxon>Pseudomonadota</taxon>
        <taxon>Alphaproteobacteria</taxon>
        <taxon>Hyphomicrobiales</taxon>
        <taxon>Methylobacteriaceae</taxon>
        <taxon>Methylorubrum</taxon>
    </lineage>
</organism>
<dbReference type="Pfam" id="PF01156">
    <property type="entry name" value="IU_nuc_hydro"/>
    <property type="match status" value="1"/>
</dbReference>
<dbReference type="GO" id="GO:0005829">
    <property type="term" value="C:cytosol"/>
    <property type="evidence" value="ECO:0007669"/>
    <property type="project" value="TreeGrafter"/>
</dbReference>
<evidence type="ECO:0000256" key="1">
    <source>
        <dbReference type="ARBA" id="ARBA00022801"/>
    </source>
</evidence>
<dbReference type="AlphaFoldDB" id="A0A833MZD3"/>
<dbReference type="EMBL" id="WEKV01000004">
    <property type="protein sequence ID" value="KAB7787298.1"/>
    <property type="molecule type" value="Genomic_DNA"/>
</dbReference>
<dbReference type="SUPFAM" id="SSF53590">
    <property type="entry name" value="Nucleoside hydrolase"/>
    <property type="match status" value="1"/>
</dbReference>
<dbReference type="InterPro" id="IPR001910">
    <property type="entry name" value="Inosine/uridine_hydrolase_dom"/>
</dbReference>
<proteinExistence type="predicted"/>
<sequence>MVIERISNLFTFFDRRPEVIIDTDIGDDIDDAFAIVWALVSRRLTVRAILTAHGDTELRAALTRKLLRSYGKQEIPVWAGVATQTDVVFTQKDYAGEERSPSSVDGIHATLDLIRKRPDRLTLIALAPLHNIDAMIDRDPATFKTLKRVIVMGGSLRRGYNSPTGEPNLTPQAEHNIHLNPGAFDRLLQSGVPIVMMPLDSVQARPSDAFLHAVGEAHPDLHRLLTLWQHNNPFHVTRPTLFDVVAMAAAITPQRCPLIPLRVGVDAIGMTTESEGAANVRACLETDHEEALGAFMRDLCPSYSGPSALALR</sequence>
<dbReference type="Gene3D" id="3.90.245.10">
    <property type="entry name" value="Ribonucleoside hydrolase-like"/>
    <property type="match status" value="1"/>
</dbReference>
<evidence type="ECO:0000313" key="5">
    <source>
        <dbReference type="Proteomes" id="UP000469949"/>
    </source>
</evidence>
<evidence type="ECO:0000256" key="2">
    <source>
        <dbReference type="ARBA" id="ARBA00023295"/>
    </source>
</evidence>
<dbReference type="EC" id="3.2.2.1" evidence="4"/>
<dbReference type="PANTHER" id="PTHR12304">
    <property type="entry name" value="INOSINE-URIDINE PREFERRING NUCLEOSIDE HYDROLASE"/>
    <property type="match status" value="1"/>
</dbReference>
<evidence type="ECO:0000313" key="4">
    <source>
        <dbReference type="EMBL" id="KAB7787298.1"/>
    </source>
</evidence>
<gene>
    <name evidence="4" type="ORF">F8B43_0734</name>
</gene>
<reference evidence="4 5" key="1">
    <citation type="submission" date="2019-10" db="EMBL/GenBank/DDBJ databases">
        <title>Draft Genome Sequence of the Caffeine Degrading Methylotroph Methylorubrum populi PINKEL.</title>
        <authorList>
            <person name="Dawson S.C."/>
            <person name="Zhang X."/>
            <person name="Wright M.E."/>
            <person name="Sharma G."/>
            <person name="Langner J.T."/>
            <person name="Ditty J.L."/>
            <person name="Subuyuj G.A."/>
        </authorList>
    </citation>
    <scope>NUCLEOTIDE SEQUENCE [LARGE SCALE GENOMIC DNA]</scope>
    <source>
        <strain evidence="4 5">Pinkel</strain>
    </source>
</reference>
<dbReference type="InterPro" id="IPR036452">
    <property type="entry name" value="Ribo_hydro-like"/>
</dbReference>
<comment type="caution">
    <text evidence="4">The sequence shown here is derived from an EMBL/GenBank/DDBJ whole genome shotgun (WGS) entry which is preliminary data.</text>
</comment>
<dbReference type="GO" id="GO:0006152">
    <property type="term" value="P:purine nucleoside catabolic process"/>
    <property type="evidence" value="ECO:0007669"/>
    <property type="project" value="TreeGrafter"/>
</dbReference>
<dbReference type="PANTHER" id="PTHR12304:SF4">
    <property type="entry name" value="URIDINE NUCLEOSIDASE"/>
    <property type="match status" value="1"/>
</dbReference>
<keyword evidence="2 4" id="KW-0326">Glycosidase</keyword>
<keyword evidence="1 4" id="KW-0378">Hydrolase</keyword>
<name>A0A833MZD3_9HYPH</name>
<dbReference type="Proteomes" id="UP000469949">
    <property type="component" value="Unassembled WGS sequence"/>
</dbReference>
<protein>
    <submittedName>
        <fullName evidence="4">Inosine-uridine preferring nucleoside hydrolase</fullName>
        <ecNumber evidence="4">3.2.2.1</ecNumber>
    </submittedName>
</protein>
<dbReference type="InterPro" id="IPR023186">
    <property type="entry name" value="IUNH"/>
</dbReference>
<dbReference type="GO" id="GO:0008477">
    <property type="term" value="F:purine nucleosidase activity"/>
    <property type="evidence" value="ECO:0007669"/>
    <property type="project" value="UniProtKB-EC"/>
</dbReference>
<feature type="domain" description="Inosine/uridine-preferring nucleoside hydrolase" evidence="3">
    <location>
        <begin position="19"/>
        <end position="290"/>
    </location>
</feature>
<dbReference type="RefSeq" id="WP_152276003.1">
    <property type="nucleotide sequence ID" value="NZ_WEKV01000004.1"/>
</dbReference>
<evidence type="ECO:0000259" key="3">
    <source>
        <dbReference type="Pfam" id="PF01156"/>
    </source>
</evidence>
<accession>A0A833MZD3</accession>